<evidence type="ECO:0000259" key="1">
    <source>
        <dbReference type="PROSITE" id="PS50181"/>
    </source>
</evidence>
<accession>A0A3L6Q469</accession>
<dbReference type="CDD" id="cd22160">
    <property type="entry name" value="F-box_AtFBL13-like"/>
    <property type="match status" value="1"/>
</dbReference>
<organism evidence="2 3">
    <name type="scientific">Panicum miliaceum</name>
    <name type="common">Proso millet</name>
    <name type="synonym">Broomcorn millet</name>
    <dbReference type="NCBI Taxonomy" id="4540"/>
    <lineage>
        <taxon>Eukaryota</taxon>
        <taxon>Viridiplantae</taxon>
        <taxon>Streptophyta</taxon>
        <taxon>Embryophyta</taxon>
        <taxon>Tracheophyta</taxon>
        <taxon>Spermatophyta</taxon>
        <taxon>Magnoliopsida</taxon>
        <taxon>Liliopsida</taxon>
        <taxon>Poales</taxon>
        <taxon>Poaceae</taxon>
        <taxon>PACMAD clade</taxon>
        <taxon>Panicoideae</taxon>
        <taxon>Panicodae</taxon>
        <taxon>Paniceae</taxon>
        <taxon>Panicinae</taxon>
        <taxon>Panicum</taxon>
        <taxon>Panicum sect. Panicum</taxon>
    </lineage>
</organism>
<dbReference type="OrthoDB" id="683368at2759"/>
<proteinExistence type="predicted"/>
<dbReference type="InterPro" id="IPR053781">
    <property type="entry name" value="F-box_AtFBL13-like"/>
</dbReference>
<protein>
    <recommendedName>
        <fullName evidence="1">F-box domain-containing protein</fullName>
    </recommendedName>
</protein>
<feature type="domain" description="F-box" evidence="1">
    <location>
        <begin position="51"/>
        <end position="108"/>
    </location>
</feature>
<comment type="caution">
    <text evidence="2">The sequence shown here is derived from an EMBL/GenBank/DDBJ whole genome shotgun (WGS) entry which is preliminary data.</text>
</comment>
<dbReference type="SUPFAM" id="SSF52058">
    <property type="entry name" value="L domain-like"/>
    <property type="match status" value="1"/>
</dbReference>
<dbReference type="Pfam" id="PF00646">
    <property type="entry name" value="F-box"/>
    <property type="match status" value="1"/>
</dbReference>
<dbReference type="PROSITE" id="PS50181">
    <property type="entry name" value="FBOX"/>
    <property type="match status" value="1"/>
</dbReference>
<dbReference type="SUPFAM" id="SSF81383">
    <property type="entry name" value="F-box domain"/>
    <property type="match status" value="1"/>
</dbReference>
<evidence type="ECO:0000313" key="3">
    <source>
        <dbReference type="Proteomes" id="UP000275267"/>
    </source>
</evidence>
<gene>
    <name evidence="2" type="ORF">C2845_PM17G04360</name>
</gene>
<dbReference type="InterPro" id="IPR001810">
    <property type="entry name" value="F-box_dom"/>
</dbReference>
<reference evidence="3" key="1">
    <citation type="journal article" date="2019" name="Nat. Commun.">
        <title>The genome of broomcorn millet.</title>
        <authorList>
            <person name="Zou C."/>
            <person name="Miki D."/>
            <person name="Li D."/>
            <person name="Tang Q."/>
            <person name="Xiao L."/>
            <person name="Rajput S."/>
            <person name="Deng P."/>
            <person name="Jia W."/>
            <person name="Huang R."/>
            <person name="Zhang M."/>
            <person name="Sun Y."/>
            <person name="Hu J."/>
            <person name="Fu X."/>
            <person name="Schnable P.S."/>
            <person name="Li F."/>
            <person name="Zhang H."/>
            <person name="Feng B."/>
            <person name="Zhu X."/>
            <person name="Liu R."/>
            <person name="Schnable J.C."/>
            <person name="Zhu J.-K."/>
            <person name="Zhang H."/>
        </authorList>
    </citation>
    <scope>NUCLEOTIDE SEQUENCE [LARGE SCALE GENOMIC DNA]</scope>
</reference>
<keyword evidence="3" id="KW-1185">Reference proteome</keyword>
<dbReference type="Gene3D" id="1.20.1280.50">
    <property type="match status" value="1"/>
</dbReference>
<dbReference type="InterPro" id="IPR036047">
    <property type="entry name" value="F-box-like_dom_sf"/>
</dbReference>
<dbReference type="STRING" id="4540.A0A3L6Q469"/>
<dbReference type="Proteomes" id="UP000275267">
    <property type="component" value="Unassembled WGS sequence"/>
</dbReference>
<dbReference type="InterPro" id="IPR053197">
    <property type="entry name" value="F-box_SCFL_complex_component"/>
</dbReference>
<evidence type="ECO:0000313" key="2">
    <source>
        <dbReference type="EMBL" id="RLM69679.1"/>
    </source>
</evidence>
<dbReference type="AlphaFoldDB" id="A0A3L6Q469"/>
<name>A0A3L6Q469_PANMI</name>
<dbReference type="PANTHER" id="PTHR34223:SF88">
    <property type="entry name" value="OS11G0200950 PROTEIN"/>
    <property type="match status" value="1"/>
</dbReference>
<sequence>MAGLGRRVAPEEQPRNFFAAACRTCARLLFDEMPQELVKVSGRRNRRTAPMVGIDTLPDEVLARVLSFLPVREAVQTCVLGRRWRHLWRCMPVLRIVFGDGPLTWKDIKDMNMFMNIFMFLHDRGAPLELYELKIDEFDVCVNEPHISLWIQQALLSQACTLAVEVSIEKMGFLLDDVPLISKHLTRLELRLVDLRGKFLDFSSCLTLKSLWMRSCTIYSDISSHSLKKLVILDSLFLGAFKQISAPSLVWLELTDNIGTPLLGSMPSLVKAFVRLQDFCNEESGGTCSDNTCDNCGDNSRRNENCVLLNGLSNAESLELVAQPGEAPENWVEPRGFYNPSEEPFASSKLKIVEIKCREFDERVHQISRMLSICNTYIEKINIQWSVRRSEFFRHVRGINSGIEYALAICSLLTVKDWLTKICSNGFNLL</sequence>
<dbReference type="PANTHER" id="PTHR34223">
    <property type="entry name" value="OS11G0201299 PROTEIN"/>
    <property type="match status" value="1"/>
</dbReference>
<dbReference type="EMBL" id="PQIB02000014">
    <property type="protein sequence ID" value="RLM69679.1"/>
    <property type="molecule type" value="Genomic_DNA"/>
</dbReference>